<evidence type="ECO:0000256" key="1">
    <source>
        <dbReference type="SAM" id="MobiDB-lite"/>
    </source>
</evidence>
<dbReference type="Proteomes" id="UP000318297">
    <property type="component" value="Unassembled WGS sequence"/>
</dbReference>
<evidence type="ECO:0000256" key="2">
    <source>
        <dbReference type="SAM" id="Phobius"/>
    </source>
</evidence>
<feature type="region of interest" description="Disordered" evidence="1">
    <location>
        <begin position="97"/>
        <end position="125"/>
    </location>
</feature>
<feature type="transmembrane region" description="Helical" evidence="2">
    <location>
        <begin position="42"/>
        <end position="59"/>
    </location>
</feature>
<name>A0A561EBM2_9MICO</name>
<protein>
    <submittedName>
        <fullName evidence="3">DUF3040 family protein</fullName>
    </submittedName>
</protein>
<keyword evidence="2" id="KW-0812">Transmembrane</keyword>
<reference evidence="3 4" key="1">
    <citation type="submission" date="2019-06" db="EMBL/GenBank/DDBJ databases">
        <title>Sequencing the genomes of 1000 actinobacteria strains.</title>
        <authorList>
            <person name="Klenk H.-P."/>
        </authorList>
    </citation>
    <scope>NUCLEOTIDE SEQUENCE [LARGE SCALE GENOMIC DNA]</scope>
    <source>
        <strain evidence="3 4">DSM 19560</strain>
    </source>
</reference>
<dbReference type="OrthoDB" id="5244024at2"/>
<keyword evidence="2" id="KW-1133">Transmembrane helix</keyword>
<dbReference type="AlphaFoldDB" id="A0A561EBM2"/>
<dbReference type="SUPFAM" id="SSF103473">
    <property type="entry name" value="MFS general substrate transporter"/>
    <property type="match status" value="1"/>
</dbReference>
<comment type="caution">
    <text evidence="3">The sequence shown here is derived from an EMBL/GenBank/DDBJ whole genome shotgun (WGS) entry which is preliminary data.</text>
</comment>
<dbReference type="InterPro" id="IPR036259">
    <property type="entry name" value="MFS_trans_sf"/>
</dbReference>
<feature type="compositionally biased region" description="Polar residues" evidence="1">
    <location>
        <begin position="109"/>
        <end position="120"/>
    </location>
</feature>
<dbReference type="RefSeq" id="WP_145227412.1">
    <property type="nucleotide sequence ID" value="NZ_VIVQ01000001.1"/>
</dbReference>
<gene>
    <name evidence="3" type="ORF">BKA23_1825</name>
</gene>
<accession>A0A561EBM2</accession>
<organism evidence="3 4">
    <name type="scientific">Rudaeicoccus suwonensis</name>
    <dbReference type="NCBI Taxonomy" id="657409"/>
    <lineage>
        <taxon>Bacteria</taxon>
        <taxon>Bacillati</taxon>
        <taxon>Actinomycetota</taxon>
        <taxon>Actinomycetes</taxon>
        <taxon>Micrococcales</taxon>
        <taxon>Dermacoccaceae</taxon>
        <taxon>Rudaeicoccus</taxon>
    </lineage>
</organism>
<dbReference type="EMBL" id="VIVQ01000001">
    <property type="protein sequence ID" value="TWE12997.1"/>
    <property type="molecule type" value="Genomic_DNA"/>
</dbReference>
<dbReference type="Pfam" id="PF11239">
    <property type="entry name" value="DUF3040"/>
    <property type="match status" value="1"/>
</dbReference>
<dbReference type="InterPro" id="IPR021401">
    <property type="entry name" value="DUF3040"/>
</dbReference>
<feature type="transmembrane region" description="Helical" evidence="2">
    <location>
        <begin position="65"/>
        <end position="84"/>
    </location>
</feature>
<keyword evidence="2" id="KW-0472">Membrane</keyword>
<evidence type="ECO:0000313" key="3">
    <source>
        <dbReference type="EMBL" id="TWE12997.1"/>
    </source>
</evidence>
<evidence type="ECO:0000313" key="4">
    <source>
        <dbReference type="Proteomes" id="UP000318297"/>
    </source>
</evidence>
<keyword evidence="4" id="KW-1185">Reference proteome</keyword>
<proteinExistence type="predicted"/>
<sequence>MPLSEHEQRLLDQMEQALKAEDPKFASHMVSSRLSHRLGRRAVIGGFGVLAGLALVLVGVMSAQIWVGAIGFACMVAAGAYGLTPGRTQLGTVQADGSVTPAAPARRPSVSSRQRTTGSFMQRLEQRWDRRRGMGGW</sequence>